<reference evidence="4" key="1">
    <citation type="journal article" date="2022" name="Cell">
        <title>Design, construction, and in vivo augmentation of a complex gut microbiome.</title>
        <authorList>
            <person name="Cheng A.G."/>
            <person name="Ho P.Y."/>
            <person name="Aranda-Diaz A."/>
            <person name="Jain S."/>
            <person name="Yu F.B."/>
            <person name="Meng X."/>
            <person name="Wang M."/>
            <person name="Iakiviak M."/>
            <person name="Nagashima K."/>
            <person name="Zhao A."/>
            <person name="Murugkar P."/>
            <person name="Patil A."/>
            <person name="Atabakhsh K."/>
            <person name="Weakley A."/>
            <person name="Yan J."/>
            <person name="Brumbaugh A.R."/>
            <person name="Higginbottom S."/>
            <person name="Dimas A."/>
            <person name="Shiver A.L."/>
            <person name="Deutschbauer A."/>
            <person name="Neff N."/>
            <person name="Sonnenburg J.L."/>
            <person name="Huang K.C."/>
            <person name="Fischbach M.A."/>
        </authorList>
    </citation>
    <scope>NUCLEOTIDE SEQUENCE</scope>
    <source>
        <strain evidence="4">DSM 19829</strain>
    </source>
</reference>
<dbReference type="InterPro" id="IPR015422">
    <property type="entry name" value="PyrdxlP-dep_Trfase_small"/>
</dbReference>
<dbReference type="SUPFAM" id="SSF53383">
    <property type="entry name" value="PLP-dependent transferases"/>
    <property type="match status" value="1"/>
</dbReference>
<dbReference type="InterPro" id="IPR015421">
    <property type="entry name" value="PyrdxlP-dep_Trfase_major"/>
</dbReference>
<protein>
    <submittedName>
        <fullName evidence="4">Aminotransferase class III-fold pyridoxal phosphate-dependent enzyme</fullName>
    </submittedName>
</protein>
<comment type="cofactor">
    <cofactor evidence="1">
        <name>pyridoxal 5'-phosphate</name>
        <dbReference type="ChEBI" id="CHEBI:597326"/>
    </cofactor>
</comment>
<evidence type="ECO:0000256" key="1">
    <source>
        <dbReference type="ARBA" id="ARBA00001933"/>
    </source>
</evidence>
<dbReference type="EMBL" id="CP102290">
    <property type="protein sequence ID" value="UWP61017.1"/>
    <property type="molecule type" value="Genomic_DNA"/>
</dbReference>
<keyword evidence="5" id="KW-1185">Reference proteome</keyword>
<dbReference type="Gene3D" id="3.40.640.10">
    <property type="entry name" value="Type I PLP-dependent aspartate aminotransferase-like (Major domain)"/>
    <property type="match status" value="1"/>
</dbReference>
<evidence type="ECO:0000256" key="2">
    <source>
        <dbReference type="ARBA" id="ARBA00022898"/>
    </source>
</evidence>
<dbReference type="RefSeq" id="WP_044983546.1">
    <property type="nucleotide sequence ID" value="NZ_CABLBR010000036.1"/>
</dbReference>
<dbReference type="GO" id="GO:0008483">
    <property type="term" value="F:transaminase activity"/>
    <property type="evidence" value="ECO:0007669"/>
    <property type="project" value="UniProtKB-KW"/>
</dbReference>
<dbReference type="InterPro" id="IPR049704">
    <property type="entry name" value="Aminotrans_3_PPA_site"/>
</dbReference>
<comment type="similarity">
    <text evidence="3">Belongs to the class-III pyridoxal-phosphate-dependent aminotransferase family.</text>
</comment>
<dbReference type="Pfam" id="PF00202">
    <property type="entry name" value="Aminotran_3"/>
    <property type="match status" value="1"/>
</dbReference>
<keyword evidence="2 3" id="KW-0663">Pyridoxal phosphate</keyword>
<keyword evidence="4" id="KW-0808">Transferase</keyword>
<organism evidence="4 5">
    <name type="scientific">Ruminococcus gauvreauii</name>
    <dbReference type="NCBI Taxonomy" id="438033"/>
    <lineage>
        <taxon>Bacteria</taxon>
        <taxon>Bacillati</taxon>
        <taxon>Bacillota</taxon>
        <taxon>Clostridia</taxon>
        <taxon>Eubacteriales</taxon>
        <taxon>Oscillospiraceae</taxon>
        <taxon>Ruminococcus</taxon>
    </lineage>
</organism>
<gene>
    <name evidence="4" type="ORF">NQ502_08310</name>
</gene>
<evidence type="ECO:0000313" key="4">
    <source>
        <dbReference type="EMBL" id="UWP61017.1"/>
    </source>
</evidence>
<name>A0ABY5VL35_9FIRM</name>
<evidence type="ECO:0000256" key="3">
    <source>
        <dbReference type="RuleBase" id="RU003560"/>
    </source>
</evidence>
<dbReference type="PANTHER" id="PTHR43713">
    <property type="entry name" value="GLUTAMATE-1-SEMIALDEHYDE 2,1-AMINOMUTASE"/>
    <property type="match status" value="1"/>
</dbReference>
<dbReference type="PROSITE" id="PS00600">
    <property type="entry name" value="AA_TRANSFER_CLASS_3"/>
    <property type="match status" value="1"/>
</dbReference>
<proteinExistence type="inferred from homology"/>
<dbReference type="Gene3D" id="3.90.1150.10">
    <property type="entry name" value="Aspartate Aminotransferase, domain 1"/>
    <property type="match status" value="1"/>
</dbReference>
<dbReference type="InterPro" id="IPR015424">
    <property type="entry name" value="PyrdxlP-dep_Trfase"/>
</dbReference>
<dbReference type="Proteomes" id="UP001060164">
    <property type="component" value="Chromosome"/>
</dbReference>
<accession>A0ABY5VL35</accession>
<keyword evidence="4" id="KW-0032">Aminotransferase</keyword>
<dbReference type="InterPro" id="IPR005814">
    <property type="entry name" value="Aminotrans_3"/>
</dbReference>
<dbReference type="PANTHER" id="PTHR43713:SF3">
    <property type="entry name" value="GLUTAMATE-1-SEMIALDEHYDE 2,1-AMINOMUTASE 1, CHLOROPLASTIC-RELATED"/>
    <property type="match status" value="1"/>
</dbReference>
<sequence length="480" mass="52635">MKMEYLDAFNYDAVHERAKYVLEHTKRLKPEAEKECLEWFDTHCAASKRTIEEAKSAIPGGVQHNLANNYPFALNCVKGEGAYLYDIDGNKYIDFIGAGGPSILGNNDPDVHDAVIKTLNTTGYLTGLYHEYEYKLAQKVKEFFPSVDKFRMMGSGSEACMAAIRAARAFSGKKNIVKLKGCYHGISDQLIYDIRYCDSKTSFAAGIPDECFGNISAVMVNDLNALEDRFKENEKNGGTACFIMEAMGQDSGVLPTTREYHKGVRELCDKYDVILIYDEVVTAFRLALGGAQEYFDTRADITVFGKVIAGGFASAGGFGGREDIMSVLTAGVAHIAGNKIVVGGTLTANPISCCAGYVTLCKLQKEDIPNKLNQAGIEFTRKLTDLANKYDIPAIISSTGSVLQIDLTGMKHVATFPEYSRDEQAAKRQFASARMTDFAMALAANGILTAGGNKTFLNYCSLDILDDAFEIYEKVFSMYA</sequence>
<evidence type="ECO:0000313" key="5">
    <source>
        <dbReference type="Proteomes" id="UP001060164"/>
    </source>
</evidence>